<dbReference type="EC" id="5.1.3.14" evidence="4"/>
<dbReference type="EMBL" id="JAZDRP010000010">
    <property type="protein sequence ID" value="MEE2527235.1"/>
    <property type="molecule type" value="Genomic_DNA"/>
</dbReference>
<dbReference type="RefSeq" id="WP_330199897.1">
    <property type="nucleotide sequence ID" value="NZ_JAZDRP010000010.1"/>
</dbReference>
<reference evidence="7 8" key="1">
    <citation type="submission" date="2024-01" db="EMBL/GenBank/DDBJ databases">
        <title>Hyphobacterium bacterium isolated from marine sediment.</title>
        <authorList>
            <person name="Zhao S."/>
        </authorList>
    </citation>
    <scope>NUCLEOTIDE SEQUENCE [LARGE SCALE GENOMIC DNA]</scope>
    <source>
        <strain evidence="8">HN65</strain>
    </source>
</reference>
<dbReference type="Pfam" id="PF02350">
    <property type="entry name" value="Epimerase_2"/>
    <property type="match status" value="1"/>
</dbReference>
<evidence type="ECO:0000256" key="4">
    <source>
        <dbReference type="ARBA" id="ARBA00038858"/>
    </source>
</evidence>
<gene>
    <name evidence="7" type="primary">wecB</name>
    <name evidence="7" type="ORF">V0U79_12755</name>
</gene>
<comment type="similarity">
    <text evidence="3 5">Belongs to the UDP-N-acetylglucosamine 2-epimerase family.</text>
</comment>
<proteinExistence type="inferred from homology"/>
<evidence type="ECO:0000259" key="6">
    <source>
        <dbReference type="Pfam" id="PF02350"/>
    </source>
</evidence>
<keyword evidence="1 5" id="KW-0413">Isomerase</keyword>
<dbReference type="InterPro" id="IPR003331">
    <property type="entry name" value="UDP_GlcNAc_Epimerase_2_dom"/>
</dbReference>
<accession>A0ABU7LTQ5</accession>
<protein>
    <recommendedName>
        <fullName evidence="4">UDP-N-acetylglucosamine 2-epimerase (non-hydrolyzing)</fullName>
        <ecNumber evidence="4">5.1.3.14</ecNumber>
    </recommendedName>
</protein>
<dbReference type="Gene3D" id="3.40.50.2000">
    <property type="entry name" value="Glycogen Phosphorylase B"/>
    <property type="match status" value="2"/>
</dbReference>
<evidence type="ECO:0000313" key="8">
    <source>
        <dbReference type="Proteomes" id="UP001354971"/>
    </source>
</evidence>
<evidence type="ECO:0000313" key="7">
    <source>
        <dbReference type="EMBL" id="MEE2527235.1"/>
    </source>
</evidence>
<dbReference type="PANTHER" id="PTHR43174:SF2">
    <property type="entry name" value="UDP-N-ACETYLGLUCOSAMINE 2-EPIMERASE"/>
    <property type="match status" value="1"/>
</dbReference>
<dbReference type="SUPFAM" id="SSF53756">
    <property type="entry name" value="UDP-Glycosyltransferase/glycogen phosphorylase"/>
    <property type="match status" value="1"/>
</dbReference>
<name>A0ABU7LTQ5_9PROT</name>
<dbReference type="PANTHER" id="PTHR43174">
    <property type="entry name" value="UDP-N-ACETYLGLUCOSAMINE 2-EPIMERASE"/>
    <property type="match status" value="1"/>
</dbReference>
<comment type="catalytic activity">
    <reaction evidence="2">
        <text>UDP-N-acetyl-alpha-D-glucosamine = UDP-N-acetyl-alpha-D-mannosamine</text>
        <dbReference type="Rhea" id="RHEA:17213"/>
        <dbReference type="ChEBI" id="CHEBI:57705"/>
        <dbReference type="ChEBI" id="CHEBI:68623"/>
        <dbReference type="EC" id="5.1.3.14"/>
    </reaction>
</comment>
<dbReference type="CDD" id="cd03786">
    <property type="entry name" value="GTB_UDP-GlcNAc_2-Epimerase"/>
    <property type="match status" value="1"/>
</dbReference>
<dbReference type="Proteomes" id="UP001354971">
    <property type="component" value="Unassembled WGS sequence"/>
</dbReference>
<dbReference type="GO" id="GO:0008761">
    <property type="term" value="F:UDP-N-acetylglucosamine 2-epimerase activity"/>
    <property type="evidence" value="ECO:0007669"/>
    <property type="project" value="UniProtKB-EC"/>
</dbReference>
<evidence type="ECO:0000256" key="1">
    <source>
        <dbReference type="ARBA" id="ARBA00023235"/>
    </source>
</evidence>
<dbReference type="InterPro" id="IPR029767">
    <property type="entry name" value="WecB-like"/>
</dbReference>
<dbReference type="NCBIfam" id="TIGR00236">
    <property type="entry name" value="wecB"/>
    <property type="match status" value="1"/>
</dbReference>
<sequence>MGIAIVAGTRPEILKLAPVYRSLKTAGLEPVWIATGQHGDLAQQAEESIGIVPDMRLPGGWDPRSLTDLTAGLLGQLGLWISECSPRAVLVQGDTASAYSGALAAHLHRVPVGHVEAGLRSGDPANPFPEESFRRLIAPITDFHFAPTRLAEKNLRLEGIKARRIWITGNPIIDTVLDMAAHTRHPAVLDALKPGERLVLLTAHRRENWGEGISSICSAARQLVERHDDIRIVFPAHSNPRVRETVLAELGEAERIHVTEPLSYPEFIAVLKASHLVLSDSGGVQEEAPSFDVPVLVLRETTERQEAVDAGVARLVGTDPEKIVREASRLLSEKAAHREMADRNNPFGDGQASRRIAEILKAELSPARAGAGAA</sequence>
<keyword evidence="8" id="KW-1185">Reference proteome</keyword>
<evidence type="ECO:0000256" key="2">
    <source>
        <dbReference type="ARBA" id="ARBA00036080"/>
    </source>
</evidence>
<evidence type="ECO:0000256" key="5">
    <source>
        <dbReference type="RuleBase" id="RU003513"/>
    </source>
</evidence>
<evidence type="ECO:0000256" key="3">
    <source>
        <dbReference type="ARBA" id="ARBA00038209"/>
    </source>
</evidence>
<feature type="domain" description="UDP-N-acetylglucosamine 2-epimerase" evidence="6">
    <location>
        <begin position="26"/>
        <end position="361"/>
    </location>
</feature>
<organism evidence="7 8">
    <name type="scientific">Hyphobacterium lacteum</name>
    <dbReference type="NCBI Taxonomy" id="3116575"/>
    <lineage>
        <taxon>Bacteria</taxon>
        <taxon>Pseudomonadati</taxon>
        <taxon>Pseudomonadota</taxon>
        <taxon>Alphaproteobacteria</taxon>
        <taxon>Maricaulales</taxon>
        <taxon>Maricaulaceae</taxon>
        <taxon>Hyphobacterium</taxon>
    </lineage>
</organism>
<comment type="caution">
    <text evidence="7">The sequence shown here is derived from an EMBL/GenBank/DDBJ whole genome shotgun (WGS) entry which is preliminary data.</text>
</comment>